<proteinExistence type="predicted"/>
<organism evidence="1 2">
    <name type="scientific">Rhamnusium bicolor</name>
    <dbReference type="NCBI Taxonomy" id="1586634"/>
    <lineage>
        <taxon>Eukaryota</taxon>
        <taxon>Metazoa</taxon>
        <taxon>Ecdysozoa</taxon>
        <taxon>Arthropoda</taxon>
        <taxon>Hexapoda</taxon>
        <taxon>Insecta</taxon>
        <taxon>Pterygota</taxon>
        <taxon>Neoptera</taxon>
        <taxon>Endopterygota</taxon>
        <taxon>Coleoptera</taxon>
        <taxon>Polyphaga</taxon>
        <taxon>Cucujiformia</taxon>
        <taxon>Chrysomeloidea</taxon>
        <taxon>Cerambycidae</taxon>
        <taxon>Lepturinae</taxon>
        <taxon>Rhagiini</taxon>
        <taxon>Rhamnusium</taxon>
    </lineage>
</organism>
<evidence type="ECO:0000313" key="1">
    <source>
        <dbReference type="EMBL" id="KAJ8945405.1"/>
    </source>
</evidence>
<gene>
    <name evidence="1" type="ORF">NQ314_009243</name>
</gene>
<dbReference type="AlphaFoldDB" id="A0AAV8Y1Y9"/>
<dbReference type="Proteomes" id="UP001162156">
    <property type="component" value="Unassembled WGS sequence"/>
</dbReference>
<reference evidence="1" key="1">
    <citation type="journal article" date="2023" name="Insect Mol. Biol.">
        <title>Genome sequencing provides insights into the evolution of gene families encoding plant cell wall-degrading enzymes in longhorned beetles.</title>
        <authorList>
            <person name="Shin N.R."/>
            <person name="Okamura Y."/>
            <person name="Kirsch R."/>
            <person name="Pauchet Y."/>
        </authorList>
    </citation>
    <scope>NUCLEOTIDE SEQUENCE</scope>
    <source>
        <strain evidence="1">RBIC_L_NR</strain>
    </source>
</reference>
<evidence type="ECO:0000313" key="2">
    <source>
        <dbReference type="Proteomes" id="UP001162156"/>
    </source>
</evidence>
<name>A0AAV8Y1Y9_9CUCU</name>
<accession>A0AAV8Y1Y9</accession>
<keyword evidence="2" id="KW-1185">Reference proteome</keyword>
<protein>
    <submittedName>
        <fullName evidence="1">Uncharacterized protein</fullName>
    </submittedName>
</protein>
<comment type="caution">
    <text evidence="1">The sequence shown here is derived from an EMBL/GenBank/DDBJ whole genome shotgun (WGS) entry which is preliminary data.</text>
</comment>
<dbReference type="EMBL" id="JANEYF010002513">
    <property type="protein sequence ID" value="KAJ8945405.1"/>
    <property type="molecule type" value="Genomic_DNA"/>
</dbReference>
<sequence length="138" mass="15143">MNTSSESLFSISSSKKEPQKLNFGIDRLLSIDSSKTNCIRDSLFSNISQNMNLSNVSKPLPTIAIPCSDCVTSLYRCCRVSPSGCTQDNLPGYLGTHSFGSNSGMFSVQPIKPFATRASKYFQRKITYPNKGGLRITN</sequence>